<feature type="domain" description="MobA-like NTP transferase" evidence="4">
    <location>
        <begin position="6"/>
        <end position="122"/>
    </location>
</feature>
<protein>
    <submittedName>
        <fullName evidence="5">MobA-like NTP transferase domain protein</fullName>
    </submittedName>
</protein>
<dbReference type="InterPro" id="IPR025877">
    <property type="entry name" value="MobA-like_NTP_Trfase"/>
</dbReference>
<keyword evidence="3" id="KW-0460">Magnesium</keyword>
<reference evidence="5 6" key="1">
    <citation type="submission" date="2017-03" db="EMBL/GenBank/DDBJ databases">
        <authorList>
            <person name="Afonso C.L."/>
            <person name="Miller P.J."/>
            <person name="Scott M.A."/>
            <person name="Spackman E."/>
            <person name="Goraichik I."/>
            <person name="Dimitrov K.M."/>
            <person name="Suarez D.L."/>
            <person name="Swayne D.E."/>
        </authorList>
    </citation>
    <scope>NUCLEOTIDE SEQUENCE [LARGE SCALE GENOMIC DNA]</scope>
    <source>
        <strain evidence="5 6">CECT 7066</strain>
    </source>
</reference>
<dbReference type="CDD" id="cd06422">
    <property type="entry name" value="NTP_transferase_like_1"/>
    <property type="match status" value="1"/>
</dbReference>
<keyword evidence="2" id="KW-0548">Nucleotidyltransferase</keyword>
<dbReference type="AlphaFoldDB" id="A0A1Y5SYR4"/>
<sequence>MSRPLMIFCAGFGRRMLHLTQDRPKPMVEVGGRTMVDRAVDLGLAAGAAPIVANTHYLPEVITPRLQARGVTISHEPGEILDTGGGLAAARPLLGPGPCWTLNPDAIFAGPNPLDVLQGAWSEGMRALLLCVPLAQAKGRKGGGDFTLTGDRLRFGGDHVYTGAQIIDAAVLDEVSERVFSLRRVWEALAAEGALHGVEYPGAWADVGHPEGIALAEDLLADV</sequence>
<name>A0A1Y5SYR4_9RHOB</name>
<evidence type="ECO:0000256" key="2">
    <source>
        <dbReference type="ARBA" id="ARBA00022695"/>
    </source>
</evidence>
<keyword evidence="6" id="KW-1185">Reference proteome</keyword>
<dbReference type="Proteomes" id="UP000193870">
    <property type="component" value="Unassembled WGS sequence"/>
</dbReference>
<organism evidence="5 6">
    <name type="scientific">Palleronia marisminoris</name>
    <dbReference type="NCBI Taxonomy" id="315423"/>
    <lineage>
        <taxon>Bacteria</taxon>
        <taxon>Pseudomonadati</taxon>
        <taxon>Pseudomonadota</taxon>
        <taxon>Alphaproteobacteria</taxon>
        <taxon>Rhodobacterales</taxon>
        <taxon>Roseobacteraceae</taxon>
        <taxon>Palleronia</taxon>
    </lineage>
</organism>
<accession>A0A1Y5SYR4</accession>
<dbReference type="InterPro" id="IPR050065">
    <property type="entry name" value="GlmU-like"/>
</dbReference>
<dbReference type="OrthoDB" id="9788272at2"/>
<evidence type="ECO:0000259" key="4">
    <source>
        <dbReference type="Pfam" id="PF12804"/>
    </source>
</evidence>
<dbReference type="GO" id="GO:0016779">
    <property type="term" value="F:nucleotidyltransferase activity"/>
    <property type="evidence" value="ECO:0007669"/>
    <property type="project" value="UniProtKB-KW"/>
</dbReference>
<evidence type="ECO:0000256" key="3">
    <source>
        <dbReference type="ARBA" id="ARBA00022842"/>
    </source>
</evidence>
<dbReference type="EMBL" id="FWFV01000006">
    <property type="protein sequence ID" value="SLN51750.1"/>
    <property type="molecule type" value="Genomic_DNA"/>
</dbReference>
<dbReference type="InterPro" id="IPR029044">
    <property type="entry name" value="Nucleotide-diphossugar_trans"/>
</dbReference>
<gene>
    <name evidence="5" type="ORF">PAM7066_02375</name>
</gene>
<evidence type="ECO:0000313" key="5">
    <source>
        <dbReference type="EMBL" id="SLN51750.1"/>
    </source>
</evidence>
<dbReference type="PANTHER" id="PTHR43584">
    <property type="entry name" value="NUCLEOTIDYL TRANSFERASE"/>
    <property type="match status" value="1"/>
</dbReference>
<proteinExistence type="predicted"/>
<dbReference type="STRING" id="315423.SAMN04488020_106141"/>
<evidence type="ECO:0000256" key="1">
    <source>
        <dbReference type="ARBA" id="ARBA00022679"/>
    </source>
</evidence>
<evidence type="ECO:0000313" key="6">
    <source>
        <dbReference type="Proteomes" id="UP000193870"/>
    </source>
</evidence>
<dbReference type="Gene3D" id="3.90.550.10">
    <property type="entry name" value="Spore Coat Polysaccharide Biosynthesis Protein SpsA, Chain A"/>
    <property type="match status" value="1"/>
</dbReference>
<dbReference type="RefSeq" id="WP_085854338.1">
    <property type="nucleotide sequence ID" value="NZ_FOPF01000006.1"/>
</dbReference>
<dbReference type="Pfam" id="PF12804">
    <property type="entry name" value="NTP_transf_3"/>
    <property type="match status" value="1"/>
</dbReference>
<keyword evidence="1 5" id="KW-0808">Transferase</keyword>
<dbReference type="SUPFAM" id="SSF53448">
    <property type="entry name" value="Nucleotide-diphospho-sugar transferases"/>
    <property type="match status" value="1"/>
</dbReference>
<dbReference type="PANTHER" id="PTHR43584:SF8">
    <property type="entry name" value="N-ACETYLMURAMATE ALPHA-1-PHOSPHATE URIDYLYLTRANSFERASE"/>
    <property type="match status" value="1"/>
</dbReference>